<evidence type="ECO:0000313" key="2">
    <source>
        <dbReference type="Proteomes" id="UP000663836"/>
    </source>
</evidence>
<feature type="non-terminal residue" evidence="1">
    <location>
        <position position="1"/>
    </location>
</feature>
<comment type="caution">
    <text evidence="1">The sequence shown here is derived from an EMBL/GenBank/DDBJ whole genome shotgun (WGS) entry which is preliminary data.</text>
</comment>
<reference evidence="1" key="1">
    <citation type="submission" date="2021-02" db="EMBL/GenBank/DDBJ databases">
        <authorList>
            <person name="Nowell W R."/>
        </authorList>
    </citation>
    <scope>NUCLEOTIDE SEQUENCE</scope>
</reference>
<accession>A0A820MUN9</accession>
<dbReference type="Proteomes" id="UP000663836">
    <property type="component" value="Unassembled WGS sequence"/>
</dbReference>
<feature type="non-terminal residue" evidence="1">
    <location>
        <position position="80"/>
    </location>
</feature>
<gene>
    <name evidence="1" type="ORF">JBS370_LOCUS42802</name>
</gene>
<protein>
    <submittedName>
        <fullName evidence="1">Uncharacterized protein</fullName>
    </submittedName>
</protein>
<dbReference type="AlphaFoldDB" id="A0A820MUN9"/>
<proteinExistence type="predicted"/>
<evidence type="ECO:0000313" key="1">
    <source>
        <dbReference type="EMBL" id="CAF4379788.1"/>
    </source>
</evidence>
<name>A0A820MUN9_9BILA</name>
<sequence>FDKQKIIITKQLEPVTKEIHSRRDQDDFVESDIHRLRQQINEIQRSLQQLIGKDTTKTIIVEDDKIDWNRIIYIEDKQQN</sequence>
<dbReference type="EMBL" id="CAJOBD010060001">
    <property type="protein sequence ID" value="CAF4379788.1"/>
    <property type="molecule type" value="Genomic_DNA"/>
</dbReference>
<organism evidence="1 2">
    <name type="scientific">Rotaria sordida</name>
    <dbReference type="NCBI Taxonomy" id="392033"/>
    <lineage>
        <taxon>Eukaryota</taxon>
        <taxon>Metazoa</taxon>
        <taxon>Spiralia</taxon>
        <taxon>Gnathifera</taxon>
        <taxon>Rotifera</taxon>
        <taxon>Eurotatoria</taxon>
        <taxon>Bdelloidea</taxon>
        <taxon>Philodinida</taxon>
        <taxon>Philodinidae</taxon>
        <taxon>Rotaria</taxon>
    </lineage>
</organism>